<dbReference type="AlphaFoldDB" id="A0A9D1WUK3"/>
<sequence length="176" mass="19214">MISFIANLILPFLIFSIILYGLLKRKEMYDPFLKGVSEGFHIVAEVAPTLIALFFAIQIFRSSGALDLLVRFLSPIAGLLQIPTEVLPVIFAKLFSASAASGFLLDIFKNSGPDSAAGFLSSVILSSTETCFYIMSVYYSCVHIKKTRYTLPGALLATFAGIAASVLLCRFFFSQS</sequence>
<name>A0A9D1WUK3_9FIRM</name>
<feature type="transmembrane region" description="Helical" evidence="1">
    <location>
        <begin position="6"/>
        <end position="23"/>
    </location>
</feature>
<reference evidence="3" key="2">
    <citation type="submission" date="2021-04" db="EMBL/GenBank/DDBJ databases">
        <authorList>
            <person name="Gilroy R."/>
        </authorList>
    </citation>
    <scope>NUCLEOTIDE SEQUENCE</scope>
    <source>
        <strain evidence="3">CHK191-13928</strain>
    </source>
</reference>
<protein>
    <submittedName>
        <fullName evidence="3">Spore maturation protein</fullName>
    </submittedName>
</protein>
<organism evidence="3 4">
    <name type="scientific">Candidatus Anaerostipes excrementavium</name>
    <dbReference type="NCBI Taxonomy" id="2838463"/>
    <lineage>
        <taxon>Bacteria</taxon>
        <taxon>Bacillati</taxon>
        <taxon>Bacillota</taxon>
        <taxon>Clostridia</taxon>
        <taxon>Lachnospirales</taxon>
        <taxon>Lachnospiraceae</taxon>
        <taxon>Anaerostipes</taxon>
    </lineage>
</organism>
<keyword evidence="1" id="KW-1133">Transmembrane helix</keyword>
<accession>A0A9D1WUK3</accession>
<dbReference type="PANTHER" id="PTHR35793">
    <property type="entry name" value="INNER MEMBRANE PROTEIN YJIG"/>
    <property type="match status" value="1"/>
</dbReference>
<dbReference type="PANTHER" id="PTHR35793:SF2">
    <property type="entry name" value="INNER MEMBRANE PROTEIN YJIG"/>
    <property type="match status" value="1"/>
</dbReference>
<evidence type="ECO:0000256" key="1">
    <source>
        <dbReference type="SAM" id="Phobius"/>
    </source>
</evidence>
<reference evidence="3" key="1">
    <citation type="journal article" date="2021" name="PeerJ">
        <title>Extensive microbial diversity within the chicken gut microbiome revealed by metagenomics and culture.</title>
        <authorList>
            <person name="Gilroy R."/>
            <person name="Ravi A."/>
            <person name="Getino M."/>
            <person name="Pursley I."/>
            <person name="Horton D.L."/>
            <person name="Alikhan N.F."/>
            <person name="Baker D."/>
            <person name="Gharbi K."/>
            <person name="Hall N."/>
            <person name="Watson M."/>
            <person name="Adriaenssens E.M."/>
            <person name="Foster-Nyarko E."/>
            <person name="Jarju S."/>
            <person name="Secka A."/>
            <person name="Antonio M."/>
            <person name="Oren A."/>
            <person name="Chaudhuri R.R."/>
            <person name="La Ragione R."/>
            <person name="Hildebrand F."/>
            <person name="Pallen M.J."/>
        </authorList>
    </citation>
    <scope>NUCLEOTIDE SEQUENCE</scope>
    <source>
        <strain evidence="3">CHK191-13928</strain>
    </source>
</reference>
<gene>
    <name evidence="3" type="ORF">H9735_04855</name>
</gene>
<feature type="domain" description="Nucleoside transporter/FeoB GTPase Gate" evidence="2">
    <location>
        <begin position="45"/>
        <end position="143"/>
    </location>
</feature>
<proteinExistence type="predicted"/>
<feature type="transmembrane region" description="Helical" evidence="1">
    <location>
        <begin position="43"/>
        <end position="66"/>
    </location>
</feature>
<feature type="transmembrane region" description="Helical" evidence="1">
    <location>
        <begin position="117"/>
        <end position="139"/>
    </location>
</feature>
<evidence type="ECO:0000259" key="2">
    <source>
        <dbReference type="Pfam" id="PF07670"/>
    </source>
</evidence>
<dbReference type="Proteomes" id="UP000886721">
    <property type="component" value="Unassembled WGS sequence"/>
</dbReference>
<evidence type="ECO:0000313" key="3">
    <source>
        <dbReference type="EMBL" id="HIX67444.1"/>
    </source>
</evidence>
<dbReference type="GO" id="GO:0005886">
    <property type="term" value="C:plasma membrane"/>
    <property type="evidence" value="ECO:0007669"/>
    <property type="project" value="TreeGrafter"/>
</dbReference>
<comment type="caution">
    <text evidence="3">The sequence shown here is derived from an EMBL/GenBank/DDBJ whole genome shotgun (WGS) entry which is preliminary data.</text>
</comment>
<dbReference type="InterPro" id="IPR011642">
    <property type="entry name" value="Gate_dom"/>
</dbReference>
<evidence type="ECO:0000313" key="4">
    <source>
        <dbReference type="Proteomes" id="UP000886721"/>
    </source>
</evidence>
<dbReference type="Pfam" id="PF07670">
    <property type="entry name" value="Gate"/>
    <property type="match status" value="1"/>
</dbReference>
<dbReference type="EMBL" id="DXEM01000015">
    <property type="protein sequence ID" value="HIX67444.1"/>
    <property type="molecule type" value="Genomic_DNA"/>
</dbReference>
<feature type="transmembrane region" description="Helical" evidence="1">
    <location>
        <begin position="151"/>
        <end position="173"/>
    </location>
</feature>
<dbReference type="InterPro" id="IPR052549">
    <property type="entry name" value="SpmB"/>
</dbReference>
<keyword evidence="1" id="KW-0812">Transmembrane</keyword>
<keyword evidence="1" id="KW-0472">Membrane</keyword>